<keyword evidence="4 11" id="KW-0812">Transmembrane</keyword>
<dbReference type="InterPro" id="IPR027256">
    <property type="entry name" value="P-typ_ATPase_IB"/>
</dbReference>
<dbReference type="GO" id="GO:0055070">
    <property type="term" value="P:copper ion homeostasis"/>
    <property type="evidence" value="ECO:0007669"/>
    <property type="project" value="TreeGrafter"/>
</dbReference>
<dbReference type="InterPro" id="IPR045800">
    <property type="entry name" value="HMBD"/>
</dbReference>
<evidence type="ECO:0000313" key="14">
    <source>
        <dbReference type="EMBL" id="AZA98385.1"/>
    </source>
</evidence>
<dbReference type="InterPro" id="IPR023214">
    <property type="entry name" value="HAD_sf"/>
</dbReference>
<feature type="transmembrane region" description="Helical" evidence="11">
    <location>
        <begin position="896"/>
        <end position="915"/>
    </location>
</feature>
<evidence type="ECO:0000256" key="8">
    <source>
        <dbReference type="ARBA" id="ARBA00022967"/>
    </source>
</evidence>
<dbReference type="NCBIfam" id="TIGR01525">
    <property type="entry name" value="ATPase-IB_hvy"/>
    <property type="match status" value="1"/>
</dbReference>
<feature type="compositionally biased region" description="Basic residues" evidence="12">
    <location>
        <begin position="188"/>
        <end position="202"/>
    </location>
</feature>
<dbReference type="Pfam" id="PF00122">
    <property type="entry name" value="E1-E2_ATPase"/>
    <property type="match status" value="1"/>
</dbReference>
<feature type="transmembrane region" description="Helical" evidence="11">
    <location>
        <begin position="325"/>
        <end position="346"/>
    </location>
</feature>
<dbReference type="InterPro" id="IPR018303">
    <property type="entry name" value="ATPase_P-typ_P_site"/>
</dbReference>
<evidence type="ECO:0000256" key="6">
    <source>
        <dbReference type="ARBA" id="ARBA00022741"/>
    </source>
</evidence>
<evidence type="ECO:0000256" key="10">
    <source>
        <dbReference type="ARBA" id="ARBA00023136"/>
    </source>
</evidence>
<evidence type="ECO:0000256" key="11">
    <source>
        <dbReference type="RuleBase" id="RU362081"/>
    </source>
</evidence>
<evidence type="ECO:0000256" key="7">
    <source>
        <dbReference type="ARBA" id="ARBA00022840"/>
    </source>
</evidence>
<dbReference type="Pfam" id="PF00403">
    <property type="entry name" value="HMA"/>
    <property type="match status" value="1"/>
</dbReference>
<dbReference type="CDD" id="cd00371">
    <property type="entry name" value="HMA"/>
    <property type="match status" value="1"/>
</dbReference>
<dbReference type="SFLD" id="SFLDF00027">
    <property type="entry name" value="p-type_atpase"/>
    <property type="match status" value="1"/>
</dbReference>
<proteinExistence type="inferred from homology"/>
<evidence type="ECO:0000256" key="5">
    <source>
        <dbReference type="ARBA" id="ARBA00022723"/>
    </source>
</evidence>
<name>A0A1N7IPS2_9FLAO</name>
<evidence type="ECO:0000256" key="2">
    <source>
        <dbReference type="ARBA" id="ARBA00006024"/>
    </source>
</evidence>
<sequence>MEQQYKILGMTCSGCQKKISNQLNSIDGVKADVNLENNTATITSDHEVELSVLNDALAEIGKYRLEDPNNPEKAFVKPQDRVSPSSVYYCPMECEGDKVYFKQGERCPDCNMYLVPIEEKLAKDPNHKPTYSSTNLPENFKSSVGKYYCPMFCEGDKVYDEKGDCPVCHMHLEEITNDLAKNAGEHHQHSHSHAHNHNHSHHHEAPKVTDEMAGKYYCPMYCEGDKTYDSNVGCPVCGMDLVKYPEKKTAKYTCPMHPEIIRDEPGDCPICGMDLVRMPDNADDEEDETYNILKRKFITSLAFTIPVFILSMGGMFINFPFSHQIQGYIELALTLPVMFYSGWFLLKRGWVSFKTWNLNMFSLIALGVAAAFIFSIAALAFPDIIPHEIRGHNHEIPLYFEAVCVILTLVILGQLMEAAAHKKTGNAIKELMNLSPDEANLIVNGEEKRVLLSQVKIGDILKVKPGEKIPVDGKITEGNSIVDESMITGEPIPVEKSVDEKVSSGTINGNQVFIMKAEKVGDETLLSQIIKMVNEASRSRAPIQKLTDKVSKVFVPVVILIAALTFVSWLFFGPEGKRSLFAFVNAVAVLIVACPCALGLATPMSLMVGIGKGAKNGILIKNAEALEQMNKVNVLITDKTGTLTEGKPSVEYIETVNNEDKKQLLKLAFSLNQNSEHPLSSAVIKRAKEEKISAEKVDQFENVSGKGIKGNINGKTAYLGNENLLTSHQIQIPNELKQKAIEVQSKAHTISYIAQDHQVLGFISFTDKIKASSKKAVERLMSEGVDIIMMTGDNEHTAKAVAAELGIKHFKANCLPEDKLNEVKKLQQQGKVVAMTGDGINDSPALAQSDIGIAMGTGTDVAIESAEVTLLKGDILGVAKAKLLSEKLLKNIKENLFFAFIYNVLGIPVAAGLLYPFFGILLSPMIAAAAMSVSSLSVILNSLRLDSVDLDIK</sequence>
<dbReference type="Gene3D" id="2.70.150.10">
    <property type="entry name" value="Calcium-transporting ATPase, cytoplasmic transduction domain A"/>
    <property type="match status" value="1"/>
</dbReference>
<keyword evidence="7 11" id="KW-0067">ATP-binding</keyword>
<evidence type="ECO:0000256" key="9">
    <source>
        <dbReference type="ARBA" id="ARBA00022989"/>
    </source>
</evidence>
<evidence type="ECO:0000313" key="17">
    <source>
        <dbReference type="Proteomes" id="UP000279541"/>
    </source>
</evidence>
<dbReference type="FunFam" id="2.70.150.10:FF:000020">
    <property type="entry name" value="Copper-exporting P-type ATPase A"/>
    <property type="match status" value="1"/>
</dbReference>
<evidence type="ECO:0000313" key="15">
    <source>
        <dbReference type="EMBL" id="SIS39079.1"/>
    </source>
</evidence>
<keyword evidence="3 11" id="KW-1003">Cell membrane</keyword>
<dbReference type="Proteomes" id="UP000279541">
    <property type="component" value="Chromosome"/>
</dbReference>
<dbReference type="Gene3D" id="3.40.1110.10">
    <property type="entry name" value="Calcium-transporting ATPase, cytoplasmic domain N"/>
    <property type="match status" value="1"/>
</dbReference>
<keyword evidence="9 11" id="KW-1133">Transmembrane helix</keyword>
<reference evidence="14 17" key="2">
    <citation type="submission" date="2018-11" db="EMBL/GenBank/DDBJ databases">
        <title>Proposal to divide the Flavobacteriaceae and reorganize its genera based on Amino Acid Identity values calculated from whole genome sequences.</title>
        <authorList>
            <person name="Nicholson A.C."/>
            <person name="Gulvik C.A."/>
            <person name="Whitney A.M."/>
            <person name="Humrighouse B.W."/>
            <person name="Bell M."/>
            <person name="Holmes B."/>
            <person name="Steigerwalt A.G."/>
            <person name="Villarma A."/>
            <person name="Sheth M."/>
            <person name="Batra D."/>
            <person name="Pryor J."/>
            <person name="Bernardet J.-F."/>
            <person name="Hugo C."/>
            <person name="Kampfer P."/>
            <person name="Newman J."/>
            <person name="McQuiston J.R."/>
        </authorList>
    </citation>
    <scope>NUCLEOTIDE SEQUENCE [LARGE SCALE GENOMIC DNA]</scope>
    <source>
        <strain evidence="14 17">DSM 16927</strain>
    </source>
</reference>
<feature type="transmembrane region" description="Helical" evidence="11">
    <location>
        <begin position="553"/>
        <end position="572"/>
    </location>
</feature>
<dbReference type="RefSeq" id="WP_076355645.1">
    <property type="nucleotide sequence ID" value="NZ_CP033926.1"/>
</dbReference>
<dbReference type="InterPro" id="IPR006121">
    <property type="entry name" value="HMA_dom"/>
</dbReference>
<dbReference type="InterPro" id="IPR017969">
    <property type="entry name" value="Heavy-metal-associated_CS"/>
</dbReference>
<protein>
    <submittedName>
        <fullName evidence="14">Copper-translocating P-type ATPase</fullName>
    </submittedName>
    <submittedName>
        <fullName evidence="15">Cu2+-exporting ATPase</fullName>
    </submittedName>
</protein>
<dbReference type="OrthoDB" id="1521937at2"/>
<dbReference type="SUPFAM" id="SSF55008">
    <property type="entry name" value="HMA, heavy metal-associated domain"/>
    <property type="match status" value="1"/>
</dbReference>
<dbReference type="SFLD" id="SFLDG00002">
    <property type="entry name" value="C1.7:_P-type_atpase_like"/>
    <property type="match status" value="1"/>
</dbReference>
<dbReference type="PANTHER" id="PTHR43520">
    <property type="entry name" value="ATP7, ISOFORM B"/>
    <property type="match status" value="1"/>
</dbReference>
<feature type="transmembrane region" description="Helical" evidence="11">
    <location>
        <begin position="396"/>
        <end position="416"/>
    </location>
</feature>
<dbReference type="NCBIfam" id="TIGR01494">
    <property type="entry name" value="ATPase_P-type"/>
    <property type="match status" value="1"/>
</dbReference>
<feature type="transmembrane region" description="Helical" evidence="11">
    <location>
        <begin position="297"/>
        <end position="319"/>
    </location>
</feature>
<dbReference type="EMBL" id="FTNZ01000006">
    <property type="protein sequence ID" value="SIS39079.1"/>
    <property type="molecule type" value="Genomic_DNA"/>
</dbReference>
<dbReference type="SUPFAM" id="SSF56784">
    <property type="entry name" value="HAD-like"/>
    <property type="match status" value="1"/>
</dbReference>
<comment type="subcellular location">
    <subcellularLocation>
        <location evidence="1">Cell membrane</location>
        <topology evidence="1">Multi-pass membrane protein</topology>
    </subcellularLocation>
</comment>
<reference evidence="15 16" key="1">
    <citation type="submission" date="2017-01" db="EMBL/GenBank/DDBJ databases">
        <authorList>
            <person name="Mah S.A."/>
            <person name="Swanson W.J."/>
            <person name="Moy G.W."/>
            <person name="Vacquier V.D."/>
        </authorList>
    </citation>
    <scope>NUCLEOTIDE SEQUENCE [LARGE SCALE GENOMIC DNA]</scope>
    <source>
        <strain evidence="15 16">DSM 16927</strain>
    </source>
</reference>
<evidence type="ECO:0000256" key="3">
    <source>
        <dbReference type="ARBA" id="ARBA00022475"/>
    </source>
</evidence>
<dbReference type="InterPro" id="IPR023298">
    <property type="entry name" value="ATPase_P-typ_TM_dom_sf"/>
</dbReference>
<dbReference type="InterPro" id="IPR008250">
    <property type="entry name" value="ATPase_P-typ_transduc_dom_A_sf"/>
</dbReference>
<keyword evidence="5 11" id="KW-0479">Metal-binding</keyword>
<dbReference type="GO" id="GO:0005886">
    <property type="term" value="C:plasma membrane"/>
    <property type="evidence" value="ECO:0007669"/>
    <property type="project" value="UniProtKB-SubCell"/>
</dbReference>
<dbReference type="KEGG" id="cjt:EG359_01645"/>
<organism evidence="15 16">
    <name type="scientific">Chryseobacterium joostei</name>
    <dbReference type="NCBI Taxonomy" id="112234"/>
    <lineage>
        <taxon>Bacteria</taxon>
        <taxon>Pseudomonadati</taxon>
        <taxon>Bacteroidota</taxon>
        <taxon>Flavobacteriia</taxon>
        <taxon>Flavobacteriales</taxon>
        <taxon>Weeksellaceae</taxon>
        <taxon>Chryseobacterium group</taxon>
        <taxon>Chryseobacterium</taxon>
    </lineage>
</organism>
<dbReference type="Gene3D" id="3.30.70.100">
    <property type="match status" value="1"/>
</dbReference>
<comment type="similarity">
    <text evidence="2 11">Belongs to the cation transport ATPase (P-type) (TC 3.A.3) family. Type IB subfamily.</text>
</comment>
<dbReference type="GO" id="GO:0043682">
    <property type="term" value="F:P-type divalent copper transporter activity"/>
    <property type="evidence" value="ECO:0007669"/>
    <property type="project" value="TreeGrafter"/>
</dbReference>
<dbReference type="InterPro" id="IPR023299">
    <property type="entry name" value="ATPase_P-typ_cyto_dom_N"/>
</dbReference>
<dbReference type="EMBL" id="CP033926">
    <property type="protein sequence ID" value="AZA98385.1"/>
    <property type="molecule type" value="Genomic_DNA"/>
</dbReference>
<evidence type="ECO:0000259" key="13">
    <source>
        <dbReference type="PROSITE" id="PS50846"/>
    </source>
</evidence>
<evidence type="ECO:0000313" key="16">
    <source>
        <dbReference type="Proteomes" id="UP000186106"/>
    </source>
</evidence>
<feature type="transmembrane region" description="Helical" evidence="11">
    <location>
        <begin position="358"/>
        <end position="381"/>
    </location>
</feature>
<keyword evidence="10 11" id="KW-0472">Membrane</keyword>
<keyword evidence="8" id="KW-1278">Translocase</keyword>
<dbReference type="InterPro" id="IPR001757">
    <property type="entry name" value="P_typ_ATPase"/>
</dbReference>
<dbReference type="Pfam" id="PF19335">
    <property type="entry name" value="HMBD"/>
    <property type="match status" value="4"/>
</dbReference>
<dbReference type="SFLD" id="SFLDS00003">
    <property type="entry name" value="Haloacid_Dehalogenase"/>
    <property type="match status" value="1"/>
</dbReference>
<feature type="transmembrane region" description="Helical" evidence="11">
    <location>
        <begin position="921"/>
        <end position="943"/>
    </location>
</feature>
<dbReference type="PROSITE" id="PS01047">
    <property type="entry name" value="HMA_1"/>
    <property type="match status" value="1"/>
</dbReference>
<dbReference type="GO" id="GO:0005507">
    <property type="term" value="F:copper ion binding"/>
    <property type="evidence" value="ECO:0007669"/>
    <property type="project" value="TreeGrafter"/>
</dbReference>
<keyword evidence="17" id="KW-1185">Reference proteome</keyword>
<dbReference type="AlphaFoldDB" id="A0A1N7IPS2"/>
<dbReference type="PROSITE" id="PS00154">
    <property type="entry name" value="ATPASE_E1_E2"/>
    <property type="match status" value="1"/>
</dbReference>
<dbReference type="InterPro" id="IPR036412">
    <property type="entry name" value="HAD-like_sf"/>
</dbReference>
<dbReference type="PRINTS" id="PR00119">
    <property type="entry name" value="CATATPASE"/>
</dbReference>
<feature type="region of interest" description="Disordered" evidence="12">
    <location>
        <begin position="183"/>
        <end position="206"/>
    </location>
</feature>
<dbReference type="GO" id="GO:0005524">
    <property type="term" value="F:ATP binding"/>
    <property type="evidence" value="ECO:0007669"/>
    <property type="project" value="UniProtKB-UniRule"/>
</dbReference>
<feature type="domain" description="HMA" evidence="13">
    <location>
        <begin position="1"/>
        <end position="69"/>
    </location>
</feature>
<dbReference type="PANTHER" id="PTHR43520:SF8">
    <property type="entry name" value="P-TYPE CU(+) TRANSPORTER"/>
    <property type="match status" value="1"/>
</dbReference>
<evidence type="ECO:0000256" key="12">
    <source>
        <dbReference type="SAM" id="MobiDB-lite"/>
    </source>
</evidence>
<dbReference type="Pfam" id="PF00702">
    <property type="entry name" value="Hydrolase"/>
    <property type="match status" value="1"/>
</dbReference>
<dbReference type="InterPro" id="IPR044492">
    <property type="entry name" value="P_typ_ATPase_HD_dom"/>
</dbReference>
<dbReference type="SUPFAM" id="SSF81653">
    <property type="entry name" value="Calcium ATPase, transduction domain A"/>
    <property type="match status" value="1"/>
</dbReference>
<dbReference type="InterPro" id="IPR059000">
    <property type="entry name" value="ATPase_P-type_domA"/>
</dbReference>
<evidence type="ECO:0000256" key="4">
    <source>
        <dbReference type="ARBA" id="ARBA00022692"/>
    </source>
</evidence>
<keyword evidence="6 11" id="KW-0547">Nucleotide-binding</keyword>
<dbReference type="PROSITE" id="PS50846">
    <property type="entry name" value="HMA_2"/>
    <property type="match status" value="1"/>
</dbReference>
<feature type="transmembrane region" description="Helical" evidence="11">
    <location>
        <begin position="578"/>
        <end position="601"/>
    </location>
</feature>
<dbReference type="Proteomes" id="UP000186106">
    <property type="component" value="Unassembled WGS sequence"/>
</dbReference>
<evidence type="ECO:0000256" key="1">
    <source>
        <dbReference type="ARBA" id="ARBA00004651"/>
    </source>
</evidence>
<gene>
    <name evidence="14" type="ORF">EG359_01645</name>
    <name evidence="15" type="ORF">SAMN05421768_106198</name>
</gene>
<accession>A0A1N7IPS2</accession>
<dbReference type="GO" id="GO:0060003">
    <property type="term" value="P:copper ion export"/>
    <property type="evidence" value="ECO:0007669"/>
    <property type="project" value="UniProtKB-ARBA"/>
</dbReference>
<dbReference type="InterPro" id="IPR036163">
    <property type="entry name" value="HMA_dom_sf"/>
</dbReference>
<dbReference type="Gene3D" id="3.40.50.1000">
    <property type="entry name" value="HAD superfamily/HAD-like"/>
    <property type="match status" value="1"/>
</dbReference>
<dbReference type="SUPFAM" id="SSF81665">
    <property type="entry name" value="Calcium ATPase, transmembrane domain M"/>
    <property type="match status" value="1"/>
</dbReference>
<dbReference type="CDD" id="cd02094">
    <property type="entry name" value="P-type_ATPase_Cu-like"/>
    <property type="match status" value="1"/>
</dbReference>
<dbReference type="STRING" id="112234.SAMN05421768_106198"/>
<dbReference type="NCBIfam" id="TIGR01511">
    <property type="entry name" value="ATPase-IB1_Cu"/>
    <property type="match status" value="1"/>
</dbReference>
<dbReference type="GO" id="GO:0016887">
    <property type="term" value="F:ATP hydrolysis activity"/>
    <property type="evidence" value="ECO:0007669"/>
    <property type="project" value="InterPro"/>
</dbReference>